<comment type="caution">
    <text evidence="2">The sequence shown here is derived from an EMBL/GenBank/DDBJ whole genome shotgun (WGS) entry which is preliminary data.</text>
</comment>
<evidence type="ECO:0000256" key="1">
    <source>
        <dbReference type="SAM" id="MobiDB-lite"/>
    </source>
</evidence>
<dbReference type="EMBL" id="BROH01000001">
    <property type="protein sequence ID" value="GKY86881.1"/>
    <property type="molecule type" value="Genomic_DNA"/>
</dbReference>
<feature type="region of interest" description="Disordered" evidence="1">
    <location>
        <begin position="1"/>
        <end position="47"/>
    </location>
</feature>
<reference evidence="2" key="1">
    <citation type="journal article" date="2023" name="Int. J. Syst. Evol. Microbiol.">
        <title>Sinisalibacter aestuarii sp. nov., isolated from estuarine sediment of the Arakawa River.</title>
        <authorList>
            <person name="Arafat S.T."/>
            <person name="Hirano S."/>
            <person name="Sato A."/>
            <person name="Takeuchi K."/>
            <person name="Yasuda T."/>
            <person name="Terahara T."/>
            <person name="Hamada M."/>
            <person name="Kobayashi T."/>
        </authorList>
    </citation>
    <scope>NUCLEOTIDE SEQUENCE</scope>
    <source>
        <strain evidence="2">B-399</strain>
    </source>
</reference>
<dbReference type="Proteomes" id="UP001144205">
    <property type="component" value="Unassembled WGS sequence"/>
</dbReference>
<proteinExistence type="predicted"/>
<accession>A0ABQ5LPI9</accession>
<protein>
    <submittedName>
        <fullName evidence="2">Uncharacterized protein</fullName>
    </submittedName>
</protein>
<evidence type="ECO:0000313" key="2">
    <source>
        <dbReference type="EMBL" id="GKY86881.1"/>
    </source>
</evidence>
<sequence>MGVAALGMEQTSCTYKRQHSIAGQKHANPAAETSDRPPPDPALGAPETRDMAATATMEIKTFN</sequence>
<name>A0ABQ5LPI9_9RHOB</name>
<gene>
    <name evidence="2" type="ORF">STA1M1_07500</name>
</gene>
<organism evidence="2 3">
    <name type="scientific">Sinisalibacter aestuarii</name>
    <dbReference type="NCBI Taxonomy" id="2949426"/>
    <lineage>
        <taxon>Bacteria</taxon>
        <taxon>Pseudomonadati</taxon>
        <taxon>Pseudomonadota</taxon>
        <taxon>Alphaproteobacteria</taxon>
        <taxon>Rhodobacterales</taxon>
        <taxon>Roseobacteraceae</taxon>
        <taxon>Sinisalibacter</taxon>
    </lineage>
</organism>
<evidence type="ECO:0000313" key="3">
    <source>
        <dbReference type="Proteomes" id="UP001144205"/>
    </source>
</evidence>
<keyword evidence="3" id="KW-1185">Reference proteome</keyword>